<dbReference type="EMBL" id="FQXJ01000025">
    <property type="protein sequence ID" value="SHI77465.1"/>
    <property type="molecule type" value="Genomic_DNA"/>
</dbReference>
<dbReference type="OrthoDB" id="1799331at2"/>
<dbReference type="Proteomes" id="UP000183954">
    <property type="component" value="Unassembled WGS sequence"/>
</dbReference>
<accession>A0A1M6DWA9</accession>
<name>A0A1M6DWA9_9FIRM</name>
<dbReference type="AlphaFoldDB" id="A0A1M6DWA9"/>
<keyword evidence="3" id="KW-1185">Reference proteome</keyword>
<feature type="region of interest" description="Disordered" evidence="1">
    <location>
        <begin position="33"/>
        <end position="64"/>
    </location>
</feature>
<evidence type="ECO:0000313" key="2">
    <source>
        <dbReference type="EMBL" id="SHI77465.1"/>
    </source>
</evidence>
<sequence>MSHKDEATREALASELGELKDKYSHLQQAYTKLRHQTSASQHGQPEDKLYRGTNLEAVSELGHS</sequence>
<organism evidence="2 3">
    <name type="scientific">Desulfosporosinus lacus DSM 15449</name>
    <dbReference type="NCBI Taxonomy" id="1121420"/>
    <lineage>
        <taxon>Bacteria</taxon>
        <taxon>Bacillati</taxon>
        <taxon>Bacillota</taxon>
        <taxon>Clostridia</taxon>
        <taxon>Eubacteriales</taxon>
        <taxon>Desulfitobacteriaceae</taxon>
        <taxon>Desulfosporosinus</taxon>
    </lineage>
</organism>
<gene>
    <name evidence="2" type="ORF">SAMN02746098_04606</name>
</gene>
<dbReference type="RefSeq" id="WP_073032522.1">
    <property type="nucleotide sequence ID" value="NZ_FQXJ01000025.1"/>
</dbReference>
<proteinExistence type="predicted"/>
<reference evidence="3" key="1">
    <citation type="submission" date="2016-11" db="EMBL/GenBank/DDBJ databases">
        <authorList>
            <person name="Varghese N."/>
            <person name="Submissions S."/>
        </authorList>
    </citation>
    <scope>NUCLEOTIDE SEQUENCE [LARGE SCALE GENOMIC DNA]</scope>
    <source>
        <strain evidence="3">DSM 15449</strain>
    </source>
</reference>
<evidence type="ECO:0000256" key="1">
    <source>
        <dbReference type="SAM" id="MobiDB-lite"/>
    </source>
</evidence>
<evidence type="ECO:0000313" key="3">
    <source>
        <dbReference type="Proteomes" id="UP000183954"/>
    </source>
</evidence>
<protein>
    <submittedName>
        <fullName evidence="2">Uncharacterized protein</fullName>
    </submittedName>
</protein>
<feature type="compositionally biased region" description="Polar residues" evidence="1">
    <location>
        <begin position="33"/>
        <end position="43"/>
    </location>
</feature>